<reference evidence="2" key="1">
    <citation type="journal article" date="2022" name="bioRxiv">
        <title>Sequencing and chromosome-scale assembly of the giantPleurodeles waltlgenome.</title>
        <authorList>
            <person name="Brown T."/>
            <person name="Elewa A."/>
            <person name="Iarovenko S."/>
            <person name="Subramanian E."/>
            <person name="Araus A.J."/>
            <person name="Petzold A."/>
            <person name="Susuki M."/>
            <person name="Suzuki K.-i.T."/>
            <person name="Hayashi T."/>
            <person name="Toyoda A."/>
            <person name="Oliveira C."/>
            <person name="Osipova E."/>
            <person name="Leigh N.D."/>
            <person name="Simon A."/>
            <person name="Yun M.H."/>
        </authorList>
    </citation>
    <scope>NUCLEOTIDE SEQUENCE</scope>
    <source>
        <strain evidence="2">20211129_DDA</strain>
        <tissue evidence="2">Liver</tissue>
    </source>
</reference>
<evidence type="ECO:0000313" key="3">
    <source>
        <dbReference type="Proteomes" id="UP001066276"/>
    </source>
</evidence>
<feature type="region of interest" description="Disordered" evidence="1">
    <location>
        <begin position="1"/>
        <end position="90"/>
    </location>
</feature>
<proteinExistence type="predicted"/>
<gene>
    <name evidence="2" type="ORF">NDU88_002186</name>
</gene>
<comment type="caution">
    <text evidence="2">The sequence shown here is derived from an EMBL/GenBank/DDBJ whole genome shotgun (WGS) entry which is preliminary data.</text>
</comment>
<dbReference type="EMBL" id="JANPWB010000003">
    <property type="protein sequence ID" value="KAJ1198345.1"/>
    <property type="molecule type" value="Genomic_DNA"/>
</dbReference>
<dbReference type="AlphaFoldDB" id="A0AAV7VDL1"/>
<organism evidence="2 3">
    <name type="scientific">Pleurodeles waltl</name>
    <name type="common">Iberian ribbed newt</name>
    <dbReference type="NCBI Taxonomy" id="8319"/>
    <lineage>
        <taxon>Eukaryota</taxon>
        <taxon>Metazoa</taxon>
        <taxon>Chordata</taxon>
        <taxon>Craniata</taxon>
        <taxon>Vertebrata</taxon>
        <taxon>Euteleostomi</taxon>
        <taxon>Amphibia</taxon>
        <taxon>Batrachia</taxon>
        <taxon>Caudata</taxon>
        <taxon>Salamandroidea</taxon>
        <taxon>Salamandridae</taxon>
        <taxon>Pleurodelinae</taxon>
        <taxon>Pleurodeles</taxon>
    </lineage>
</organism>
<evidence type="ECO:0000256" key="1">
    <source>
        <dbReference type="SAM" id="MobiDB-lite"/>
    </source>
</evidence>
<name>A0AAV7VDL1_PLEWA</name>
<protein>
    <submittedName>
        <fullName evidence="2">Uncharacterized protein</fullName>
    </submittedName>
</protein>
<accession>A0AAV7VDL1</accession>
<feature type="compositionally biased region" description="Polar residues" evidence="1">
    <location>
        <begin position="18"/>
        <end position="27"/>
    </location>
</feature>
<dbReference type="Proteomes" id="UP001066276">
    <property type="component" value="Chromosome 2_1"/>
</dbReference>
<feature type="compositionally biased region" description="Basic and acidic residues" evidence="1">
    <location>
        <begin position="29"/>
        <end position="40"/>
    </location>
</feature>
<sequence>METGWGGPAGQRSDDDPLTQSGDTGVHSNPRDHSSNELRRQKLNRTTAQTGLMGMDDLDTSLNRSSPECTHDADTVPFGLKQPARAARDD</sequence>
<evidence type="ECO:0000313" key="2">
    <source>
        <dbReference type="EMBL" id="KAJ1198345.1"/>
    </source>
</evidence>
<keyword evidence="3" id="KW-1185">Reference proteome</keyword>